<dbReference type="Gene3D" id="3.50.50.60">
    <property type="entry name" value="FAD/NAD(P)-binding domain"/>
    <property type="match status" value="1"/>
</dbReference>
<name>A0A915HEP7_ROMCU</name>
<evidence type="ECO:0000313" key="3">
    <source>
        <dbReference type="WBParaSite" id="nRc.2.0.1.t00532-RA"/>
    </source>
</evidence>
<dbReference type="InterPro" id="IPR002937">
    <property type="entry name" value="Amino_oxidase"/>
</dbReference>
<accession>A0A915HEP7</accession>
<dbReference type="SUPFAM" id="SSF51905">
    <property type="entry name" value="FAD/NAD(P)-binding domain"/>
    <property type="match status" value="1"/>
</dbReference>
<dbReference type="Proteomes" id="UP000887565">
    <property type="component" value="Unplaced"/>
</dbReference>
<keyword evidence="2" id="KW-1185">Reference proteome</keyword>
<dbReference type="AlphaFoldDB" id="A0A915HEP7"/>
<organism evidence="2 3">
    <name type="scientific">Romanomermis culicivorax</name>
    <name type="common">Nematode worm</name>
    <dbReference type="NCBI Taxonomy" id="13658"/>
    <lineage>
        <taxon>Eukaryota</taxon>
        <taxon>Metazoa</taxon>
        <taxon>Ecdysozoa</taxon>
        <taxon>Nematoda</taxon>
        <taxon>Enoplea</taxon>
        <taxon>Dorylaimia</taxon>
        <taxon>Mermithida</taxon>
        <taxon>Mermithoidea</taxon>
        <taxon>Mermithidae</taxon>
        <taxon>Romanomermis</taxon>
    </lineage>
</organism>
<reference evidence="3" key="1">
    <citation type="submission" date="2022-11" db="UniProtKB">
        <authorList>
            <consortium name="WormBaseParasite"/>
        </authorList>
    </citation>
    <scope>IDENTIFICATION</scope>
</reference>
<dbReference type="GO" id="GO:0016491">
    <property type="term" value="F:oxidoreductase activity"/>
    <property type="evidence" value="ECO:0007669"/>
    <property type="project" value="InterPro"/>
</dbReference>
<evidence type="ECO:0000259" key="1">
    <source>
        <dbReference type="Pfam" id="PF01593"/>
    </source>
</evidence>
<protein>
    <submittedName>
        <fullName evidence="3">Amine oxidase domain-containing protein</fullName>
    </submittedName>
</protein>
<proteinExistence type="predicted"/>
<dbReference type="WBParaSite" id="nRc.2.0.1.t00532-RA">
    <property type="protein sequence ID" value="nRc.2.0.1.t00532-RA"/>
    <property type="gene ID" value="nRc.2.0.1.g00532"/>
</dbReference>
<feature type="domain" description="Amine oxidase" evidence="1">
    <location>
        <begin position="19"/>
        <end position="56"/>
    </location>
</feature>
<sequence length="109" mass="12152">MNYDRHKHGPSQLAEPLYAQEDDTPLVLFAGEATCVHCYGTTHGALTSGHREARRLHLFYKKHAGDNGEALPGQRASCFGLQFKSWSKQSTLNVVQPLLASVFFGFCER</sequence>
<dbReference type="InterPro" id="IPR036188">
    <property type="entry name" value="FAD/NAD-bd_sf"/>
</dbReference>
<dbReference type="Pfam" id="PF01593">
    <property type="entry name" value="Amino_oxidase"/>
    <property type="match status" value="1"/>
</dbReference>
<evidence type="ECO:0000313" key="2">
    <source>
        <dbReference type="Proteomes" id="UP000887565"/>
    </source>
</evidence>